<feature type="compositionally biased region" description="Basic and acidic residues" evidence="1">
    <location>
        <begin position="4152"/>
        <end position="4167"/>
    </location>
</feature>
<dbReference type="Gene3D" id="1.10.287.110">
    <property type="entry name" value="DnaJ domain"/>
    <property type="match status" value="1"/>
</dbReference>
<dbReference type="NCBIfam" id="NF047352">
    <property type="entry name" value="P_loop_sacsin"/>
    <property type="match status" value="3"/>
</dbReference>
<feature type="compositionally biased region" description="Polar residues" evidence="1">
    <location>
        <begin position="4088"/>
        <end position="4097"/>
    </location>
</feature>
<dbReference type="Pfam" id="PF25794">
    <property type="entry name" value="SACS"/>
    <property type="match status" value="3"/>
</dbReference>
<dbReference type="Proteomes" id="UP000838412">
    <property type="component" value="Chromosome 5"/>
</dbReference>
<dbReference type="Pfam" id="PF05168">
    <property type="entry name" value="HEPN"/>
    <property type="match status" value="1"/>
</dbReference>
<dbReference type="SUPFAM" id="SSF81593">
    <property type="entry name" value="Nucleotidyltransferase substrate binding subunit/domain"/>
    <property type="match status" value="1"/>
</dbReference>
<dbReference type="Gene3D" id="1.20.120.330">
    <property type="entry name" value="Nucleotidyltransferases domain 2"/>
    <property type="match status" value="1"/>
</dbReference>
<dbReference type="PROSITE" id="PS50910">
    <property type="entry name" value="HEPN"/>
    <property type="match status" value="1"/>
</dbReference>
<evidence type="ECO:0000313" key="4">
    <source>
        <dbReference type="Proteomes" id="UP000838412"/>
    </source>
</evidence>
<proteinExistence type="predicted"/>
<sequence length="4362" mass="494303">MAGLLEEGEAFGQFLPPFAQHLKENILQKYPDSGQILKELIQNADDAGATEVSFLLDHTDYNTRGVLCKYPALQQYQGPALYAFNNGVFTEQDWEGIRATEQGAKRKDPFRIGRFGVGFNSVYHITDLPSVMSGDYILILDPLSEVFPGGGRRFKISSLSNMHRYAEFLPFLDKLGHSTQYPKTLFRFPLRAAPSYLSDTIYTPERMQERFSELLEDQECLLLFLKNINKVTFTEREDPNIPDDVLTTLTRRQENISEWNSFLQAVSDGAVDVEICHSVTTTIESAYRRESFHWLVKNKVYDVTRSAEGRMLQQLHVLPWVGVAMPIHNPTPGRVFCFLPLPSDPENATGLPVHVHGYFGLSDNRRSITWMSSDQQDQTTSWNTLLLTDLIPRVYAEMLEEATSLLSDSHLKPSVIYDCWPDPRHLTPRWKEIFHPFSQRVITRPMIHTEASGGQWIPVKSAYDGTCEGDRIKRHVNKVLLQCNVCIAELPYHVKATVAETYCQLNVVSPPLVRKILKKNPILLARQHRDVKMSLLEYTLSDEKYTNMVGLSLLPLMSKEFRQFKEPRSPFVYLASSEHPAVLLPGLKEQIVDDATSCIVAKRMVKLARRSVTQVKTLSKDVVVKMLPAALPTGWTDAPFEPIPWKPGKDGHPPLSWLSEMWAWMASYLLTEFEDIALIPYEYSENYSQLDLLPLRKKKMVYANHPDEPQLPSSIARILDRLGYYVLPGRKPDFLNHDDLDDYIASPTPSGILTLLDGRGEDVKQFLSGKEKLALRSFLANLEYTSLSRRHLKVLKRLPILQYKTTTTASTTAMFIAAKEASAAAPNDSLCPVPEGLPVNRKLLSPYDSGSQKIIRLLGIDELSTSEFLCEDIFPQIPSLSNPKVEKLMTWVLDRMLPLQQQMENFEDYLKGIRFVPLANGTRVMVPELFYPGSKMIKDLFAGEDVFPTGKYGEERRLSQLKLLGLKVTPTSSDIISCAQKVPAVREDSVKKRKAKAVFQYINRRAHEFEEDEVEILESVAWVPCQQHVPDGYPVGLKYYAGKQRITGTLADVTSKTMMTLVGSTMPILDGDPSDEFKSIFQWPKPPPMNKVVQHLQSVINAYEFSKPSRGQGVLSDMAIEIYQYFADRQVTRTREQLESKFSRFDLANWVWHGSAFTSPERVAVSSDMTFDLSPYLFVLPTQIASDRMLRKFFLQMGVSDTFGDEHVVRVLHDIQQQCGDGGYLSHSQLSLCIKIINFLTKNCTQPCTAEGLLVPTHDDDGGTRLVPPEDCMYCDSDWLRDEGHDYQLGGSFRMLHQSISPKMANLLGIPSLTHRLVQPTALGPGMKLFGQKEPITRRLKTIIDEYKEGPGIFYELIQNADDAGATDVKFAVDWRQNSQARKSLLSPGMAVCQGPALWAYNNKVFTDEDIQNITEISGATKKRDTNKIGRFGLGFNSVYHITDVPSFISRHYFVCFDPHTTHLSPMVNHTEPGVRVEWNRDQIRDIYSDQFEPYDGIFDCDIFDSDTYPATLFRFPFRTEEEAQRSEISSTVYDRNRMSRLLTHLAQNLDTLLLFTQHVRSVTVVEIDEEGRYNELMHVKSTVTPLIDRSLSHRIEDKPPSLLQRTSWYMEAQQKKRPPEIPSLFNDISIEVIDRRIAIEARTRIKRWLISSCIGSAESLRMAQSPQGRENGLLPCASVAAYLDADTNLPKSVAGKAFCFLPLPESTGLPVHVNAPFAIFSNRQGICKRAGSGIEQPMEVEWNKSLLRDAIPTAYLTLLQHHALIQRNSASHFSDPFCLWPNVSRVYDSLFRDNLVPCFYKKVVTSPSPPKVLLSLGQKWISIEEATFLDPSLRESTIGKEALDILCIWIDQQFKAQEQAVDLPQWVFEGFLACKDSGQIVERKSLGLNTLYNNVFCPAVNQRYLANHRMILNRFVLFLLDEIFDELSAEIPITYTSLQHLPCVPSSPQGTLLRCPSELVHPEGTVVALFDEDDQRFPYGEELKKRKRMDSLMQLGMMADSLPWELLLERATSCETLYLEKDHNQALERMSFLYRFVMKTPILSKDVKNMTHLTRIAVRQLLIVAQNPPTDRNSKEILPGFCRAIYSLLQRTACTTRTVRVKDGRTFEKCSFSDDVVQNTLIDNETTTPFIYTTGGFVTPRELAFENHGRAMKMLGVVPGELKPYSTFLRSCGVRTFFEATDFVAALENMAFKYGNHPLVQSDLFDSLALAENLEREHWRLVNRSFSGVEMSLKRRVFLPDREGTLRMVSQLAYNDAHWLPEDPSIPYYVHPDIPFNRAVNFFGVKTVRSELIGQTAGDFCDIGQDFGQGEELTDRIKGILESYSTGIDIFKELLQNADDAGATEVKFIYDTRCHSDKKIFDRDWKHLQGPALLVYNNTTFSQSDIDAIQKIGKGNKQEQDSSIGQFGVGFNAVYHLTDCPSFITDNDTMCIFDPHARYVPGATMRKPGRLIPVETLKDKFPDVLKTFLVPNEEAPLEASTLFRFPLRREEMPSSKITDATFAHDDIYSMMASFWKEANQAILFLNHIEKVSFATIKGNDSRMQTPECCVEHYAVRKTTKANLDVISNHIKEQLDIAARETRSGSVHDILSIPPVQETYQVVIEEINGNGKSVSRWLISERVGFNKRPDLHAEELSFARLKCIMPRVAVASLLEETRPTRPQDRFTLPSSNKFLGKAFCYLPLPTPMTCLPVHVNGNFALDSSRRNLASSGLHGKWNELLKTHLLAPAYFALLVAAREELLSPTSSKRFQLSQYCSLFPVVNKEADPASFNVLAAEVYRIITSRDETLLPVVVEQEKPPRFKGPRDCLFEDERDNVDDTDHPDDIQSCAAKKVLLSIGCNVVETDYMGSVYTYFLHAGCQVKQFSPSSVMRWLRAQPLPHLQNTCLTEDAKSLDALLYYCLYPVRVGSQQLDSCLHGAPLRLAQDSNLYKFNKENHVFVSRYHALVSAKYSHIFAHESLLPMLFPLLRQDPTATVIKCFDIQDLALLANRHSDIFPSESLIRTPGHHTWHPERAKTKPTTEWLEILWEFLLVWAMNEQGLLPIKDWQIIPSTRPSLFSLANAKTTFTTNTRATPTVLGILDKLQCPFVNEDLLGEGLDIIHHSLASPTSSKDVITVLEGVIKEGHSLEGILNEQESSDLLQHLQRDIDDLKRSHRLIDILRNLPVFETLGGAQRNLCGVGEVLVLDTYASAGPYELNALLRNTGCVVLKRNEALLALYEVVGVKTVSQVTLYVQYVLPAFDLLRISPEQRIWYITYVKDQLLPSLPNASSERKRLLQKLQSTVFIPNSDGELVTADQFYSPYDPLFVAAKDHVDFIQFPPMPFCDETWIDFLADVGLQTNMDPGRYLQCVKTVEEHLCGTRHEDTTDLEQLAKELVTYLFENEDHLESVLEEVSETCFIPCHRASQYLTDIHPSVDTDNTRFRWSVTSDHESLIWTTSWLLPEWATPPTDALKELLGVQNSPDLSDVIDNCVNICSEVEGGDVELNICRVMQRIYHFLQQSCIKSPSHCFEDKGLLPGEGCDNCQLISRELSWVPCVVVEVGSGHQFSVGAKVVFEMSHEDKQVFKGYIFRLSRKLSPHEALFRCLGVTERVTLAKYSLVLSELVDSFGTDASFPEDTSQWKAACVAVGRIVELSCGENGSDQWHEFISQTTDPILYLPTHLNTLVPSQDVVIIEGKYCDPSIVGNLDKKVLTPWLTISRVAVESIPEDFRPVFFKDITDETFSERSAPCEYGTQCPFRTFYAKTFLDEGFCRSLALAISVRGKFTDKSELIPKVRSRLAEIELHCYRTIELERIDLQNLGTLSHKGKERQAYLSVKSSIDGSSCADMYLKHNDTSRSNAAAAFNLQLAKALCDLFKEYDMDLESVLEEVMNLQPTTGTFDVVRYQSPHRYTLGLGSPCEEFLVSHRPDIDFQEGEIVAYRLPSAGHQEHVFHAIFAKVVKEERVDELNNKGEDEEAIASGQEVALLQTEETFQTPTNTTLDFERVFEIHVNDDDDEVMPVKVTDLYKIDETQAVQVMTEEEALHHVTQVLEEAWDLEEDDHKRVVGRLFLYWHPKSNPSDEDYARRVIEHVRNEIKRLLRQDEESSSGGCSSVDHNSYHGGFSVGRHGSNRPDETYEGGHGYPGTPRPRRFHSRRRSGRKRTGRSSHSFFLHDDSRMIQHQDVPRGKRKSHNRQLCDSDYDGIFSQLEDLAIGLRTPSESRAIGFGAFGGFSSRDTCDESQPRGVTPNHDEARRWFEQAKNDFLAAKHCGDGGFYCNAASMCHQAAEKALKAALFVVEGRQQRGHGLSELARTVAWRQPAFNEVLNITRELSLLRCNNVSPRYPDQWSSPVFPAAAYNKEAIGDMLSLTDTVLGHVSSLL</sequence>
<dbReference type="OrthoDB" id="5963011at2759"/>
<dbReference type="PANTHER" id="PTHR46919">
    <property type="entry name" value="ZINC FINGER, C3HC4 TYPE (RING FINGER) FAMILY PROTEIN"/>
    <property type="match status" value="1"/>
</dbReference>
<dbReference type="InterPro" id="IPR036869">
    <property type="entry name" value="J_dom_sf"/>
</dbReference>
<dbReference type="SMART" id="SM00748">
    <property type="entry name" value="HEPN"/>
    <property type="match status" value="1"/>
</dbReference>
<evidence type="ECO:0000259" key="2">
    <source>
        <dbReference type="PROSITE" id="PS50910"/>
    </source>
</evidence>
<feature type="region of interest" description="Disordered" evidence="1">
    <location>
        <begin position="4081"/>
        <end position="4176"/>
    </location>
</feature>
<feature type="compositionally biased region" description="Basic residues" evidence="1">
    <location>
        <begin position="4129"/>
        <end position="4146"/>
    </location>
</feature>
<evidence type="ECO:0000256" key="1">
    <source>
        <dbReference type="SAM" id="MobiDB-lite"/>
    </source>
</evidence>
<reference evidence="3" key="1">
    <citation type="submission" date="2022-01" db="EMBL/GenBank/DDBJ databases">
        <authorList>
            <person name="Braso-Vives M."/>
        </authorList>
    </citation>
    <scope>NUCLEOTIDE SEQUENCE</scope>
</reference>
<protein>
    <submittedName>
        <fullName evidence="3">SACS protein</fullName>
    </submittedName>
</protein>
<keyword evidence="4" id="KW-1185">Reference proteome</keyword>
<dbReference type="InterPro" id="IPR036890">
    <property type="entry name" value="HATPase_C_sf"/>
</dbReference>
<evidence type="ECO:0000313" key="3">
    <source>
        <dbReference type="EMBL" id="CAH1264716.1"/>
    </source>
</evidence>
<dbReference type="InterPro" id="IPR007842">
    <property type="entry name" value="HEPN_dom"/>
</dbReference>
<dbReference type="EMBL" id="OV696690">
    <property type="protein sequence ID" value="CAH1264716.1"/>
    <property type="molecule type" value="Genomic_DNA"/>
</dbReference>
<name>A0A8J9ZZ13_BRALA</name>
<gene>
    <name evidence="3" type="primary">SACS</name>
    <name evidence="3" type="ORF">BLAG_LOCUS18979</name>
</gene>
<dbReference type="PANTHER" id="PTHR46919:SF2">
    <property type="entry name" value="SACSIN"/>
    <property type="match status" value="1"/>
</dbReference>
<dbReference type="SUPFAM" id="SSF55874">
    <property type="entry name" value="ATPase domain of HSP90 chaperone/DNA topoisomerase II/histidine kinase"/>
    <property type="match status" value="3"/>
</dbReference>
<dbReference type="Gene3D" id="3.30.565.10">
    <property type="entry name" value="Histidine kinase-like ATPase, C-terminal domain"/>
    <property type="match status" value="1"/>
</dbReference>
<organism evidence="3 4">
    <name type="scientific">Branchiostoma lanceolatum</name>
    <name type="common">Common lancelet</name>
    <name type="synonym">Amphioxus lanceolatum</name>
    <dbReference type="NCBI Taxonomy" id="7740"/>
    <lineage>
        <taxon>Eukaryota</taxon>
        <taxon>Metazoa</taxon>
        <taxon>Chordata</taxon>
        <taxon>Cephalochordata</taxon>
        <taxon>Leptocardii</taxon>
        <taxon>Amphioxiformes</taxon>
        <taxon>Branchiostomatidae</taxon>
        <taxon>Branchiostoma</taxon>
    </lineage>
</organism>
<dbReference type="InterPro" id="IPR058210">
    <property type="entry name" value="SACS/Nov_dom"/>
</dbReference>
<feature type="domain" description="HEPN" evidence="2">
    <location>
        <begin position="4238"/>
        <end position="4354"/>
    </location>
</feature>
<accession>A0A8J9ZZ13</accession>